<evidence type="ECO:0000256" key="1">
    <source>
        <dbReference type="ARBA" id="ARBA00022729"/>
    </source>
</evidence>
<dbReference type="InterPro" id="IPR000601">
    <property type="entry name" value="PKD_dom"/>
</dbReference>
<dbReference type="SUPFAM" id="SSF49299">
    <property type="entry name" value="PKD domain"/>
    <property type="match status" value="2"/>
</dbReference>
<reference evidence="4 5" key="1">
    <citation type="submission" date="2016-01" db="EMBL/GenBank/DDBJ databases">
        <title>The draft genome sequence of Aquimarina sp. RZW4-3-2.</title>
        <authorList>
            <person name="Wang Y."/>
        </authorList>
    </citation>
    <scope>NUCLEOTIDE SEQUENCE [LARGE SCALE GENOMIC DNA]</scope>
    <source>
        <strain evidence="4 5">RZW4-3-2</strain>
    </source>
</reference>
<dbReference type="InterPro" id="IPR008979">
    <property type="entry name" value="Galactose-bd-like_sf"/>
</dbReference>
<dbReference type="PROSITE" id="PS50022">
    <property type="entry name" value="FA58C_3"/>
    <property type="match status" value="1"/>
</dbReference>
<protein>
    <submittedName>
        <fullName evidence="4">Uncharacterized protein</fullName>
    </submittedName>
</protein>
<accession>A0A163B8D6</accession>
<dbReference type="Gene3D" id="2.60.40.10">
    <property type="entry name" value="Immunoglobulins"/>
    <property type="match status" value="2"/>
</dbReference>
<dbReference type="STRING" id="1642818.AWE51_23575"/>
<evidence type="ECO:0000313" key="5">
    <source>
        <dbReference type="Proteomes" id="UP000076715"/>
    </source>
</evidence>
<dbReference type="InterPro" id="IPR035986">
    <property type="entry name" value="PKD_dom_sf"/>
</dbReference>
<dbReference type="PROSITE" id="PS50093">
    <property type="entry name" value="PKD"/>
    <property type="match status" value="2"/>
</dbReference>
<feature type="domain" description="F5/8 type C" evidence="2">
    <location>
        <begin position="736"/>
        <end position="898"/>
    </location>
</feature>
<dbReference type="NCBIfam" id="TIGR04183">
    <property type="entry name" value="Por_Secre_tail"/>
    <property type="match status" value="1"/>
</dbReference>
<dbReference type="InterPro" id="IPR005201">
    <property type="entry name" value="TIM_ENGase"/>
</dbReference>
<dbReference type="Proteomes" id="UP000076715">
    <property type="component" value="Unassembled WGS sequence"/>
</dbReference>
<dbReference type="Gene3D" id="2.60.120.260">
    <property type="entry name" value="Galactose-binding domain-like"/>
    <property type="match status" value="2"/>
</dbReference>
<name>A0A163B8D6_9FLAO</name>
<dbReference type="Pfam" id="PF00754">
    <property type="entry name" value="F5_F8_type_C"/>
    <property type="match status" value="1"/>
</dbReference>
<dbReference type="PANTHER" id="PTHR13246:SF1">
    <property type="entry name" value="CYTOSOLIC ENDO-BETA-N-ACETYLGLUCOSAMINIDASE"/>
    <property type="match status" value="1"/>
</dbReference>
<organism evidence="4 5">
    <name type="scientific">Aquimarina aggregata</name>
    <dbReference type="NCBI Taxonomy" id="1642818"/>
    <lineage>
        <taxon>Bacteria</taxon>
        <taxon>Pseudomonadati</taxon>
        <taxon>Bacteroidota</taxon>
        <taxon>Flavobacteriia</taxon>
        <taxon>Flavobacteriales</taxon>
        <taxon>Flavobacteriaceae</taxon>
        <taxon>Aquimarina</taxon>
    </lineage>
</organism>
<dbReference type="Pfam" id="PF03644">
    <property type="entry name" value="Glyco_hydro_85"/>
    <property type="match status" value="1"/>
</dbReference>
<keyword evidence="5" id="KW-1185">Reference proteome</keyword>
<dbReference type="InterPro" id="IPR000421">
    <property type="entry name" value="FA58C"/>
</dbReference>
<dbReference type="Gene3D" id="3.20.20.80">
    <property type="entry name" value="Glycosidases"/>
    <property type="match status" value="1"/>
</dbReference>
<dbReference type="RefSeq" id="WP_066312992.1">
    <property type="nucleotide sequence ID" value="NZ_LQRT01000007.1"/>
</dbReference>
<proteinExistence type="predicted"/>
<evidence type="ECO:0000259" key="2">
    <source>
        <dbReference type="PROSITE" id="PS50022"/>
    </source>
</evidence>
<sequence>MQLKPLLSTSVFYVLLIISISSKVHSQVIADAPPFVLTIEQLKNWTSDGPTADATNISETPLATRFTLNSTQLNPTLSNDMQIIYAPDGMNGLANYTKEQSKFNLYNFKHWSYIDKLIWFGGTADQTIQIPSAPWTNTAHKNGVKVYGNVFFAPNVFGGNTSTVTNFLEKDSNGKFITAQKLKEMSTYYKFDGWFINMETNTTPVNGLLMREFVEELKHILPSNQEVIWYDAMLTNGQVRWQNELNNNNSTFLQDGNSRISDGMFINFFWFGSNRPNNSKTTANTIGRSSFDVFTGVDLWPTRNQSAFESGGNRWMEALHTDNSPITSIALFATNAVFQNDRYSNFRNIDTDIERDRFYNAEKHLFGGEDLNPEIIDDTAFKGLSNWIPASSPITALPFKTSFNTGHGRVFSKNGAQTTRNWHDIAKQDILPTWQFAIQGNSNLTTSFDFSTAYNGGNSLKIEGVLKGTGLTNLKLYKTKLPVTSDTKIDITYSLGKKSKTNMNLIVAFTDDPTNLITFNIGKSRSNGWNIKTINLKKYAGKELALIGFQFSSDNDVDDYKINIGELQVFNGPAGDLNPPISNFNANATSIKLGESITFLSNSSTGAFYKIWQFPGGSPSRSTLENPTVTYNKIGSYTVKLITVNHRGFDIEKKIDYVTVDNDPITDFTVNTSTIQVGESVDFLNTSTNDNSWSWSFPGGSPSTSTQENPTVIYNTVGAFDVSLTTTNQDGSNTLTKPFLIAVSDNNAIDHTDPVGTGVLTARAEINEAESKEKAFDNLSGPSNFTKWLDNGGTPSQNDPSWIQIQLPEAKIVNTLTLTSPNDAPDRDPENFRLLGSNNGIDFTLLQNWDEQFFIIPFEKKVLPFSNTKAYSYYRLEITKNRDDVSLTQIAEIELRGPNQEALNTNSILENSEIKLYPVPAKNTITLEGEFPENSVMHIINTTEKKILRSKPIISKTTTIDLSKISYGVYIISITNKEKTLVTRTITIN</sequence>
<evidence type="ECO:0000259" key="3">
    <source>
        <dbReference type="PROSITE" id="PS50093"/>
    </source>
</evidence>
<evidence type="ECO:0000313" key="4">
    <source>
        <dbReference type="EMBL" id="KZS41133.1"/>
    </source>
</evidence>
<gene>
    <name evidence="4" type="ORF">AWE51_23575</name>
</gene>
<dbReference type="PANTHER" id="PTHR13246">
    <property type="entry name" value="ENDO BETA N-ACETYLGLUCOSAMINIDASE"/>
    <property type="match status" value="1"/>
</dbReference>
<dbReference type="InterPro" id="IPR032979">
    <property type="entry name" value="ENGase"/>
</dbReference>
<dbReference type="GO" id="GO:0033925">
    <property type="term" value="F:mannosyl-glycoprotein endo-beta-N-acetylglucosaminidase activity"/>
    <property type="evidence" value="ECO:0007669"/>
    <property type="project" value="InterPro"/>
</dbReference>
<dbReference type="InterPro" id="IPR013783">
    <property type="entry name" value="Ig-like_fold"/>
</dbReference>
<dbReference type="CDD" id="cd00146">
    <property type="entry name" value="PKD"/>
    <property type="match status" value="2"/>
</dbReference>
<dbReference type="GO" id="GO:0005829">
    <property type="term" value="C:cytosol"/>
    <property type="evidence" value="ECO:0007669"/>
    <property type="project" value="UniProtKB-SubCell"/>
</dbReference>
<dbReference type="Pfam" id="PF18962">
    <property type="entry name" value="Por_Secre_tail"/>
    <property type="match status" value="1"/>
</dbReference>
<dbReference type="OrthoDB" id="1089471at2"/>
<keyword evidence="1" id="KW-0732">Signal</keyword>
<dbReference type="SUPFAM" id="SSF49785">
    <property type="entry name" value="Galactose-binding domain-like"/>
    <property type="match status" value="1"/>
</dbReference>
<dbReference type="InterPro" id="IPR022409">
    <property type="entry name" value="PKD/Chitinase_dom"/>
</dbReference>
<dbReference type="EMBL" id="LQRT01000007">
    <property type="protein sequence ID" value="KZS41133.1"/>
    <property type="molecule type" value="Genomic_DNA"/>
</dbReference>
<dbReference type="InterPro" id="IPR026444">
    <property type="entry name" value="Secre_tail"/>
</dbReference>
<comment type="caution">
    <text evidence="4">The sequence shown here is derived from an EMBL/GenBank/DDBJ whole genome shotgun (WGS) entry which is preliminary data.</text>
</comment>
<feature type="domain" description="PKD" evidence="3">
    <location>
        <begin position="580"/>
        <end position="648"/>
    </location>
</feature>
<dbReference type="AlphaFoldDB" id="A0A163B8D6"/>
<feature type="domain" description="PKD" evidence="3">
    <location>
        <begin position="687"/>
        <end position="748"/>
    </location>
</feature>
<dbReference type="SMART" id="SM00089">
    <property type="entry name" value="PKD"/>
    <property type="match status" value="2"/>
</dbReference>
<dbReference type="Pfam" id="PF00801">
    <property type="entry name" value="PKD"/>
    <property type="match status" value="2"/>
</dbReference>